<feature type="region of interest" description="Disordered" evidence="1">
    <location>
        <begin position="84"/>
        <end position="113"/>
    </location>
</feature>
<evidence type="ECO:0000256" key="1">
    <source>
        <dbReference type="SAM" id="MobiDB-lite"/>
    </source>
</evidence>
<evidence type="ECO:0000313" key="2">
    <source>
        <dbReference type="EMBL" id="KCV67946.1"/>
    </source>
</evidence>
<feature type="compositionally biased region" description="Low complexity" evidence="1">
    <location>
        <begin position="510"/>
        <end position="547"/>
    </location>
</feature>
<feature type="region of interest" description="Disordered" evidence="1">
    <location>
        <begin position="692"/>
        <end position="735"/>
    </location>
</feature>
<feature type="region of interest" description="Disordered" evidence="1">
    <location>
        <begin position="356"/>
        <end position="377"/>
    </location>
</feature>
<protein>
    <submittedName>
        <fullName evidence="2">Uncharacterized protein</fullName>
    </submittedName>
</protein>
<feature type="compositionally biased region" description="Basic and acidic residues" evidence="1">
    <location>
        <begin position="884"/>
        <end position="893"/>
    </location>
</feature>
<feature type="compositionally biased region" description="Low complexity" evidence="1">
    <location>
        <begin position="439"/>
        <end position="464"/>
    </location>
</feature>
<feature type="region of interest" description="Disordered" evidence="1">
    <location>
        <begin position="857"/>
        <end position="905"/>
    </location>
</feature>
<feature type="region of interest" description="Disordered" evidence="1">
    <location>
        <begin position="413"/>
        <end position="559"/>
    </location>
</feature>
<dbReference type="AlphaFoldDB" id="A0A058Z1F0"/>
<organism evidence="2">
    <name type="scientific">Fonticula alba</name>
    <name type="common">Slime mold</name>
    <dbReference type="NCBI Taxonomy" id="691883"/>
    <lineage>
        <taxon>Eukaryota</taxon>
        <taxon>Rotosphaerida</taxon>
        <taxon>Fonticulaceae</taxon>
        <taxon>Fonticula</taxon>
    </lineage>
</organism>
<sequence>MQCPAAAAAAAAQADPWLPASDSPSGHLRMPSALRTVQIVERVDLTSALTVSAGAALLQPPAVASATPAGSAALYTDRSIGPPVALGSPPDGGLDPARDAGPPAAEPGASADGQPASILEYGPVTSVLVLSSGLVCIGTLGGLLLFIRLAAGQEPGVPPARETAGAELVCIARGLGSVMWIGEVAAFASYPRSMLAISAEGRLYVFPLSYYELDDAARLPAGHLRLLVPASSVAVPLNIIRVHAQRHYAPPADVGPGGAEADGPPGPVDPASLLEASVSVDLLPVTATLSTVLVAVTSDGSVIRMKFSRNASASALAGSAPPVSAIFETLSGVNTSHFSVALARERVVLVSRNRRYLGREDGPPGDSSPSSRGAPEQTTFMQEHLKQHYTDAPMVVELAPLLPVPFSPEILSHATTPRTGASFGGSPGLGGPGVGREFPSPGSTSSSSSVATSAPCSPATSAGSGLPGDFEDSLPGSPRAGARAWTPDGGASDQLLGYETTEPGQDTEAGLADGSRTSSSSSNSRSNNNNNDAAAGADGSSGLGLSSYGLGPDDMDPDQADAVLPDTTQRVCIIPPWVLSCRSKADMLNSPSMATDDSLPAERLIGAVVSASLDGSLAVHVPAAATAPRPRREMPAATTAAGVPGMTPAGGALPALGPGPGPPAMPAQWPAAWCYFSKRPIFFVGRPPPRSEPIHISARPTRRDSVAGAGPGDPRRSASPGPGMDRPPLGRARRPSRLSQLLCTAVARDGTIFFLYILPRSPGPALPMGTTATGGSSSPTERTSGSVPPPLDPISSRVLAVRFELGAGVALATCGRIGGKDVLISITQAGEVIAIFAPPAQLLVLEGEDAPGDVPELGWSFGPGREGSQSGLGTAPSPPGQGHRPAEEARAQPEQEGPLSLTHDAGLLLEASDPHLIAQLESQLAALQAALQQRGDSGV</sequence>
<feature type="compositionally biased region" description="Low complexity" evidence="1">
    <location>
        <begin position="89"/>
        <end position="113"/>
    </location>
</feature>
<keyword evidence="3" id="KW-1185">Reference proteome</keyword>
<proteinExistence type="predicted"/>
<feature type="compositionally biased region" description="Gly residues" evidence="1">
    <location>
        <begin position="422"/>
        <end position="434"/>
    </location>
</feature>
<dbReference type="EMBL" id="KB932212">
    <property type="protein sequence ID" value="KCV67946.1"/>
    <property type="molecule type" value="Genomic_DNA"/>
</dbReference>
<dbReference type="Proteomes" id="UP000030693">
    <property type="component" value="Unassembled WGS sequence"/>
</dbReference>
<gene>
    <name evidence="2" type="ORF">H696_05671</name>
</gene>
<name>A0A058Z1F0_FONAL</name>
<feature type="compositionally biased region" description="Low complexity" evidence="1">
    <location>
        <begin position="769"/>
        <end position="778"/>
    </location>
</feature>
<accession>A0A058Z1F0</accession>
<feature type="region of interest" description="Disordered" evidence="1">
    <location>
        <begin position="765"/>
        <end position="791"/>
    </location>
</feature>
<feature type="compositionally biased region" description="Low complexity" evidence="1">
    <location>
        <begin position="364"/>
        <end position="375"/>
    </location>
</feature>
<dbReference type="GeneID" id="20530396"/>
<dbReference type="RefSeq" id="XP_009497766.1">
    <property type="nucleotide sequence ID" value="XM_009499491.1"/>
</dbReference>
<reference evidence="2" key="1">
    <citation type="submission" date="2013-04" db="EMBL/GenBank/DDBJ databases">
        <title>The Genome Sequence of Fonticula alba ATCC 38817.</title>
        <authorList>
            <consortium name="The Broad Institute Genomics Platform"/>
            <person name="Russ C."/>
            <person name="Cuomo C."/>
            <person name="Burger G."/>
            <person name="Gray M.W."/>
            <person name="Holland P.W.H."/>
            <person name="King N."/>
            <person name="Lang F.B.F."/>
            <person name="Roger A.J."/>
            <person name="Ruiz-Trillo I."/>
            <person name="Brown M."/>
            <person name="Walker B."/>
            <person name="Young S."/>
            <person name="Zeng Q."/>
            <person name="Gargeya S."/>
            <person name="Fitzgerald M."/>
            <person name="Haas B."/>
            <person name="Abouelleil A."/>
            <person name="Allen A.W."/>
            <person name="Alvarado L."/>
            <person name="Arachchi H.M."/>
            <person name="Berlin A.M."/>
            <person name="Chapman S.B."/>
            <person name="Gainer-Dewar J."/>
            <person name="Goldberg J."/>
            <person name="Griggs A."/>
            <person name="Gujja S."/>
            <person name="Hansen M."/>
            <person name="Howarth C."/>
            <person name="Imamovic A."/>
            <person name="Ireland A."/>
            <person name="Larimer J."/>
            <person name="McCowan C."/>
            <person name="Murphy C."/>
            <person name="Pearson M."/>
            <person name="Poon T.W."/>
            <person name="Priest M."/>
            <person name="Roberts A."/>
            <person name="Saif S."/>
            <person name="Shea T."/>
            <person name="Sisk P."/>
            <person name="Sykes S."/>
            <person name="Wortman J."/>
            <person name="Nusbaum C."/>
            <person name="Birren B."/>
        </authorList>
    </citation>
    <scope>NUCLEOTIDE SEQUENCE [LARGE SCALE GENOMIC DNA]</scope>
    <source>
        <strain evidence="2">ATCC 38817</strain>
    </source>
</reference>
<evidence type="ECO:0000313" key="3">
    <source>
        <dbReference type="Proteomes" id="UP000030693"/>
    </source>
</evidence>